<protein>
    <submittedName>
        <fullName evidence="2">Uncharacterized protein</fullName>
    </submittedName>
</protein>
<dbReference type="EMBL" id="ML976615">
    <property type="protein sequence ID" value="KAF1848471.1"/>
    <property type="molecule type" value="Genomic_DNA"/>
</dbReference>
<dbReference type="AlphaFoldDB" id="A0A9P4GNX1"/>
<evidence type="ECO:0000313" key="3">
    <source>
        <dbReference type="Proteomes" id="UP000800039"/>
    </source>
</evidence>
<dbReference type="Proteomes" id="UP000800039">
    <property type="component" value="Unassembled WGS sequence"/>
</dbReference>
<comment type="caution">
    <text evidence="2">The sequence shown here is derived from an EMBL/GenBank/DDBJ whole genome shotgun (WGS) entry which is preliminary data.</text>
</comment>
<keyword evidence="3" id="KW-1185">Reference proteome</keyword>
<name>A0A9P4GNX1_9PLEO</name>
<feature type="region of interest" description="Disordered" evidence="1">
    <location>
        <begin position="341"/>
        <end position="360"/>
    </location>
</feature>
<dbReference type="OrthoDB" id="3800763at2759"/>
<reference evidence="2" key="1">
    <citation type="submission" date="2020-01" db="EMBL/GenBank/DDBJ databases">
        <authorList>
            <consortium name="DOE Joint Genome Institute"/>
            <person name="Haridas S."/>
            <person name="Albert R."/>
            <person name="Binder M."/>
            <person name="Bloem J."/>
            <person name="Labutti K."/>
            <person name="Salamov A."/>
            <person name="Andreopoulos B."/>
            <person name="Baker S.E."/>
            <person name="Barry K."/>
            <person name="Bills G."/>
            <person name="Bluhm B.H."/>
            <person name="Cannon C."/>
            <person name="Castanera R."/>
            <person name="Culley D.E."/>
            <person name="Daum C."/>
            <person name="Ezra D."/>
            <person name="Gonzalez J.B."/>
            <person name="Henrissat B."/>
            <person name="Kuo A."/>
            <person name="Liang C."/>
            <person name="Lipzen A."/>
            <person name="Lutzoni F."/>
            <person name="Magnuson J."/>
            <person name="Mondo S."/>
            <person name="Nolan M."/>
            <person name="Ohm R."/>
            <person name="Pangilinan J."/>
            <person name="Park H.-J."/>
            <person name="Ramirez L."/>
            <person name="Alfaro M."/>
            <person name="Sun H."/>
            <person name="Tritt A."/>
            <person name="Yoshinaga Y."/>
            <person name="Zwiers L.-H."/>
            <person name="Turgeon B.G."/>
            <person name="Goodwin S.B."/>
            <person name="Spatafora J.W."/>
            <person name="Crous P.W."/>
            <person name="Grigoriev I.V."/>
        </authorList>
    </citation>
    <scope>NUCLEOTIDE SEQUENCE</scope>
    <source>
        <strain evidence="2">CBS 394.84</strain>
    </source>
</reference>
<dbReference type="GeneID" id="63855914"/>
<proteinExistence type="predicted"/>
<sequence length="360" mass="41297">MEETTSTTELSDSDNIPRLSEALADPELELVYREAKLQFESFLCDHTALGERVDLMLHYRNLFEAATHHLGEDYQLMLLHLCFGYKRQRTIVMFLDYLDEKAFTWASTLKTVVKERGRDSLFDELAAKEKELEQQVSQPQTRGQSVAERDITTEATPKKQQGPYFVIPTLCLAYPADFCTAFASQAPIERLTVPNLLACPAMLLIDFSPLTKNKLRAELLNEEKLIAEVKQRESWVSFFDHLLKGQERLLDHYFRRPALKEESAYEEEDLDMWLMKWLGNRQMSGLKEKGEQVEKGVKKRSSGRVAKRNGTTAGSDKEVQVTADAVQVEQTIGVVEDAGKRRKRVNWPADEELESSKDFH</sequence>
<accession>A0A9P4GNX1</accession>
<gene>
    <name evidence="2" type="ORF">K460DRAFT_75210</name>
</gene>
<feature type="compositionally biased region" description="Basic residues" evidence="1">
    <location>
        <begin position="297"/>
        <end position="307"/>
    </location>
</feature>
<feature type="region of interest" description="Disordered" evidence="1">
    <location>
        <begin position="288"/>
        <end position="319"/>
    </location>
</feature>
<evidence type="ECO:0000256" key="1">
    <source>
        <dbReference type="SAM" id="MobiDB-lite"/>
    </source>
</evidence>
<organism evidence="2 3">
    <name type="scientific">Cucurbitaria berberidis CBS 394.84</name>
    <dbReference type="NCBI Taxonomy" id="1168544"/>
    <lineage>
        <taxon>Eukaryota</taxon>
        <taxon>Fungi</taxon>
        <taxon>Dikarya</taxon>
        <taxon>Ascomycota</taxon>
        <taxon>Pezizomycotina</taxon>
        <taxon>Dothideomycetes</taxon>
        <taxon>Pleosporomycetidae</taxon>
        <taxon>Pleosporales</taxon>
        <taxon>Pleosporineae</taxon>
        <taxon>Cucurbitariaceae</taxon>
        <taxon>Cucurbitaria</taxon>
    </lineage>
</organism>
<dbReference type="RefSeq" id="XP_040791034.1">
    <property type="nucleotide sequence ID" value="XM_040938657.1"/>
</dbReference>
<evidence type="ECO:0000313" key="2">
    <source>
        <dbReference type="EMBL" id="KAF1848471.1"/>
    </source>
</evidence>